<reference evidence="1" key="1">
    <citation type="submission" date="2019-08" db="EMBL/GenBank/DDBJ databases">
        <authorList>
            <person name="Kucharzyk K."/>
            <person name="Murdoch R.W."/>
            <person name="Higgins S."/>
            <person name="Loffler F."/>
        </authorList>
    </citation>
    <scope>NUCLEOTIDE SEQUENCE</scope>
</reference>
<comment type="caution">
    <text evidence="1">The sequence shown here is derived from an EMBL/GenBank/DDBJ whole genome shotgun (WGS) entry which is preliminary data.</text>
</comment>
<organism evidence="1">
    <name type="scientific">bioreactor metagenome</name>
    <dbReference type="NCBI Taxonomy" id="1076179"/>
    <lineage>
        <taxon>unclassified sequences</taxon>
        <taxon>metagenomes</taxon>
        <taxon>ecological metagenomes</taxon>
    </lineage>
</organism>
<dbReference type="AlphaFoldDB" id="A0A645BDQ5"/>
<sequence length="363" mass="42519">MQSKNYIYKLNISNYNNALQNKNLEEVIDSKKKVNNVLSDAKKQAKLNVCLHCGEENPKFCNSHSIPRFLLKNIAPEGDIFNTNAIVKNPFRKDIDGLNRTGTFNLICRKCDAEIFSEYENPYNYNKKPTGKMLAQIAMKNFLAKISKRKIEIEVDKCLEALTGRNLRKEISQLDLDEYMCGYKKAKKIASKNNGCSENEYYMFFWIELGYVTPIVFQSSVVLIYDLEGNIINNVYNLSEEYKTEELHINVFPFESRTVVFMFIDKNSKRYKSFYKQFNKKADSEKLRIINYIILSYSEDVFFYKGIDHSILGNKKLVYTVGKTSYFETTDKYVNPWNIIKEDFDFSDIDKVFNFLGEENKIR</sequence>
<accession>A0A645BDQ5</accession>
<name>A0A645BDQ5_9ZZZZ</name>
<gene>
    <name evidence="1" type="ORF">SDC9_106690</name>
</gene>
<proteinExistence type="predicted"/>
<protein>
    <submittedName>
        <fullName evidence="1">Uncharacterized protein</fullName>
    </submittedName>
</protein>
<evidence type="ECO:0000313" key="1">
    <source>
        <dbReference type="EMBL" id="MPM59844.1"/>
    </source>
</evidence>
<dbReference type="EMBL" id="VSSQ01017484">
    <property type="protein sequence ID" value="MPM59844.1"/>
    <property type="molecule type" value="Genomic_DNA"/>
</dbReference>